<comment type="caution">
    <text evidence="1">The sequence shown here is derived from an EMBL/GenBank/DDBJ whole genome shotgun (WGS) entry which is preliminary data.</text>
</comment>
<dbReference type="EMBL" id="JAPCIO010000007">
    <property type="protein sequence ID" value="MCW1148811.1"/>
    <property type="molecule type" value="Genomic_DNA"/>
</dbReference>
<protein>
    <recommendedName>
        <fullName evidence="3">Outer membrane protein beta-barrel domain-containing protein</fullName>
    </recommendedName>
</protein>
<dbReference type="Proteomes" id="UP001165677">
    <property type="component" value="Unassembled WGS sequence"/>
</dbReference>
<accession>A0ABT3EJR0</accession>
<sequence length="422" mass="48941">MKHFFTLLSLITITCLSAQTKFEKGYYISTNGTKSEGYIKNSDWKNTPNLIEFKSNLNENSVEINTSLIKEFEIENKLKYKRFNVDIEKSSVTSGQLSNNSKTPNFNKENLLLKVLIEGKASLYQFNESGIEKFFYSTDKKDIEQLIFLSYIADAEDVNSLKVQGIDYIIENSTILYNRTYRKQLNENVNCGNSRDEISKLGYSKTNLVNFFKKYNECENSEFKKFESGNKSTFRLKASLISNLNSLNLKFNNNDYYETNFGTSIDFGFGFEAEIILPFNNNKWSVILEPSYNIYKNSDHLTYTFYTTTLEQDVNVEYNYIQIPIGIRHYFYINEKASIFINAAYNAKLSVKSNGIKYEVVTDNNLEIFPSLNNVAFGLGFNYKKYSIETRVFSNTQILKGSSENKFADYKNISLNLRYQFL</sequence>
<evidence type="ECO:0008006" key="3">
    <source>
        <dbReference type="Google" id="ProtNLM"/>
    </source>
</evidence>
<evidence type="ECO:0000313" key="2">
    <source>
        <dbReference type="Proteomes" id="UP001165677"/>
    </source>
</evidence>
<dbReference type="RefSeq" id="WP_264369520.1">
    <property type="nucleotide sequence ID" value="NZ_JAPCIO010000007.1"/>
</dbReference>
<gene>
    <name evidence="1" type="ORF">OJ995_11335</name>
</gene>
<reference evidence="1" key="1">
    <citation type="submission" date="2022-10" db="EMBL/GenBank/DDBJ databases">
        <title>Flavobacterium sp. nov., a bacterium isolated from lake sediment.</title>
        <authorList>
            <person name="Qu J.-H."/>
        </authorList>
    </citation>
    <scope>NUCLEOTIDE SEQUENCE</scope>
    <source>
        <strain evidence="1">TH16-21</strain>
    </source>
</reference>
<keyword evidence="2" id="KW-1185">Reference proteome</keyword>
<evidence type="ECO:0000313" key="1">
    <source>
        <dbReference type="EMBL" id="MCW1148811.1"/>
    </source>
</evidence>
<organism evidence="1 2">
    <name type="scientific">Flavobacterium lacisediminis</name>
    <dbReference type="NCBI Taxonomy" id="2989705"/>
    <lineage>
        <taxon>Bacteria</taxon>
        <taxon>Pseudomonadati</taxon>
        <taxon>Bacteroidota</taxon>
        <taxon>Flavobacteriia</taxon>
        <taxon>Flavobacteriales</taxon>
        <taxon>Flavobacteriaceae</taxon>
        <taxon>Flavobacterium</taxon>
    </lineage>
</organism>
<proteinExistence type="predicted"/>
<name>A0ABT3EJR0_9FLAO</name>